<keyword evidence="4" id="KW-1185">Reference proteome</keyword>
<gene>
    <name evidence="3" type="ORF">I5677_01095</name>
</gene>
<evidence type="ECO:0000259" key="2">
    <source>
        <dbReference type="PROSITE" id="PS50853"/>
    </source>
</evidence>
<feature type="signal peptide" evidence="1">
    <location>
        <begin position="1"/>
        <end position="19"/>
    </location>
</feature>
<evidence type="ECO:0000313" key="3">
    <source>
        <dbReference type="EMBL" id="MBH1939485.1"/>
    </source>
</evidence>
<dbReference type="AlphaFoldDB" id="A0A8J7H7J4"/>
<comment type="caution">
    <text evidence="3">The sequence shown here is derived from an EMBL/GenBank/DDBJ whole genome shotgun (WGS) entry which is preliminary data.</text>
</comment>
<dbReference type="CDD" id="cd00063">
    <property type="entry name" value="FN3"/>
    <property type="match status" value="1"/>
</dbReference>
<dbReference type="InterPro" id="IPR022038">
    <property type="entry name" value="Ig-like_bact"/>
</dbReference>
<keyword evidence="1" id="KW-0732">Signal</keyword>
<dbReference type="PROSITE" id="PS50853">
    <property type="entry name" value="FN3"/>
    <property type="match status" value="1"/>
</dbReference>
<organism evidence="3 4">
    <name type="scientific">Mobilitalea sibirica</name>
    <dbReference type="NCBI Taxonomy" id="1462919"/>
    <lineage>
        <taxon>Bacteria</taxon>
        <taxon>Bacillati</taxon>
        <taxon>Bacillota</taxon>
        <taxon>Clostridia</taxon>
        <taxon>Lachnospirales</taxon>
        <taxon>Lachnospiraceae</taxon>
        <taxon>Mobilitalea</taxon>
    </lineage>
</organism>
<dbReference type="InterPro" id="IPR036116">
    <property type="entry name" value="FN3_sf"/>
</dbReference>
<reference evidence="3" key="1">
    <citation type="submission" date="2020-12" db="EMBL/GenBank/DDBJ databases">
        <title>M. sibirica DSM 26468T genome.</title>
        <authorList>
            <person name="Thieme N."/>
            <person name="Rettenmaier R."/>
            <person name="Zverlov V."/>
            <person name="Liebl W."/>
        </authorList>
    </citation>
    <scope>NUCLEOTIDE SEQUENCE</scope>
    <source>
        <strain evidence="3">DSM 26468</strain>
    </source>
</reference>
<dbReference type="RefSeq" id="WP_197659704.1">
    <property type="nucleotide sequence ID" value="NZ_JAEAGR010000001.1"/>
</dbReference>
<feature type="domain" description="Fibronectin type-III" evidence="2">
    <location>
        <begin position="202"/>
        <end position="291"/>
    </location>
</feature>
<sequence length="699" mass="78074">MKKKILTLLVILIAATSLSGLLDKTNVKAEDSPVLVYAEITQYPNKTTYMAGESLDFSDMIWMGYFADGTTENITDYKIEGFDTNKIGLQTVFIKYQDYMIGLNVTVLPGKIKNIHMKGNSISHLTLSWDEMDGIQQYEIYRWDETSGDFILDGSSYTNQYTSYAPAGTILKYQIRAVGEIYGSEYKGVFSDTFTGAIKPLPVTGLEVTDTTSTSISLTWDKSTDASGYLIYRSQDASDSYEKIGTTQDISYIDKTALSGTGFRYKVSAYSFDPLFAGDYSTPVEITTNPAKMKLKVKVGEQKVRLSWPRVTGATSYDIYWKDSNSEFSLYTTTKEDINSIIIEGLILGEAYSFYGIVHRDYNGIVYDSPVSDIVQAEIVEVEATSSAAALFSDVTEFENSSAYKDIEFFRNNAIFNESIIIPGLITTNVGGFSSTSMCPQGMTFTEDYLLISAYDLADEEYSVVYVLNKATKELLATIVLPVMAHVGGITYDGNHVWIAVGTSVSPVPIADIHNAVKEEKAYSRIDLNTMIDLGITASYMTFYNEMLWVGSYNELKSTRMYSYVITEDEDLLTLTKVNTVTMPTRVQGLAFTENGYLILSRSCQLYKGLRGYMRQLDLYQPDFADQTEGIISLGDIVHTVEMPSMNEEIAIEDSYLYVNFESAAFDNASYQVDRVIAFDLTSILPAEQEFEDNESIDD</sequence>
<dbReference type="Gene3D" id="2.60.40.10">
    <property type="entry name" value="Immunoglobulins"/>
    <property type="match status" value="3"/>
</dbReference>
<evidence type="ECO:0000256" key="1">
    <source>
        <dbReference type="SAM" id="SignalP"/>
    </source>
</evidence>
<evidence type="ECO:0000313" key="4">
    <source>
        <dbReference type="Proteomes" id="UP000623269"/>
    </source>
</evidence>
<dbReference type="Proteomes" id="UP000623269">
    <property type="component" value="Unassembled WGS sequence"/>
</dbReference>
<dbReference type="Gene3D" id="2.60.40.3630">
    <property type="match status" value="1"/>
</dbReference>
<dbReference type="SUPFAM" id="SSF49265">
    <property type="entry name" value="Fibronectin type III"/>
    <property type="match status" value="1"/>
</dbReference>
<name>A0A8J7H7J4_9FIRM</name>
<dbReference type="Pfam" id="PF07523">
    <property type="entry name" value="Big_3"/>
    <property type="match status" value="1"/>
</dbReference>
<dbReference type="EMBL" id="JAEAGR010000001">
    <property type="protein sequence ID" value="MBH1939485.1"/>
    <property type="molecule type" value="Genomic_DNA"/>
</dbReference>
<accession>A0A8J7H7J4</accession>
<dbReference type="SMART" id="SM00060">
    <property type="entry name" value="FN3"/>
    <property type="match status" value="3"/>
</dbReference>
<dbReference type="InterPro" id="IPR013783">
    <property type="entry name" value="Ig-like_fold"/>
</dbReference>
<protein>
    <submittedName>
        <fullName evidence="3">Bacterial Ig-like domain-containing protein</fullName>
    </submittedName>
</protein>
<dbReference type="InterPro" id="IPR003961">
    <property type="entry name" value="FN3_dom"/>
</dbReference>
<feature type="chain" id="PRO_5039620793" evidence="1">
    <location>
        <begin position="20"/>
        <end position="699"/>
    </location>
</feature>
<proteinExistence type="predicted"/>